<keyword evidence="3" id="KW-0949">S-adenosyl-L-methionine</keyword>
<evidence type="ECO:0000313" key="6">
    <source>
        <dbReference type="EMBL" id="ELZ49972.1"/>
    </source>
</evidence>
<dbReference type="InterPro" id="IPR041698">
    <property type="entry name" value="Methyltransf_25"/>
</dbReference>
<dbReference type="Pfam" id="PF13649">
    <property type="entry name" value="Methyltransf_25"/>
    <property type="match status" value="1"/>
</dbReference>
<gene>
    <name evidence="6" type="ORF">C464_03297</name>
</gene>
<protein>
    <submittedName>
        <fullName evidence="6">Methyltransferase type 11</fullName>
    </submittedName>
</protein>
<dbReference type="SUPFAM" id="SSF53335">
    <property type="entry name" value="S-adenosyl-L-methionine-dependent methyltransferases"/>
    <property type="match status" value="1"/>
</dbReference>
<dbReference type="CDD" id="cd02440">
    <property type="entry name" value="AdoMet_MTases"/>
    <property type="match status" value="1"/>
</dbReference>
<accession>M0ESU9</accession>
<keyword evidence="1 6" id="KW-0489">Methyltransferase</keyword>
<comment type="caution">
    <text evidence="6">The sequence shown here is derived from an EMBL/GenBank/DDBJ whole genome shotgun (WGS) entry which is preliminary data.</text>
</comment>
<feature type="domain" description="Methyltransferase" evidence="5">
    <location>
        <begin position="38"/>
        <end position="125"/>
    </location>
</feature>
<evidence type="ECO:0000256" key="1">
    <source>
        <dbReference type="ARBA" id="ARBA00022603"/>
    </source>
</evidence>
<dbReference type="AlphaFoldDB" id="M0ESU9"/>
<keyword evidence="2 6" id="KW-0808">Transferase</keyword>
<dbReference type="Gene3D" id="3.40.50.150">
    <property type="entry name" value="Vaccinia Virus protein VP39"/>
    <property type="match status" value="1"/>
</dbReference>
<reference evidence="6 7" key="1">
    <citation type="journal article" date="2014" name="PLoS Genet.">
        <title>Phylogenetically driven sequencing of extremely halophilic archaea reveals strategies for static and dynamic osmo-response.</title>
        <authorList>
            <person name="Becker E.A."/>
            <person name="Seitzer P.M."/>
            <person name="Tritt A."/>
            <person name="Larsen D."/>
            <person name="Krusor M."/>
            <person name="Yao A.I."/>
            <person name="Wu D."/>
            <person name="Madern D."/>
            <person name="Eisen J.A."/>
            <person name="Darling A.E."/>
            <person name="Facciotti M.T."/>
        </authorList>
    </citation>
    <scope>NUCLEOTIDE SEQUENCE [LARGE SCALE GENOMIC DNA]</scope>
    <source>
        <strain evidence="6 7">DSM 10284</strain>
    </source>
</reference>
<dbReference type="PANTHER" id="PTHR43464:SF19">
    <property type="entry name" value="UBIQUINONE BIOSYNTHESIS O-METHYLTRANSFERASE, MITOCHONDRIAL"/>
    <property type="match status" value="1"/>
</dbReference>
<dbReference type="EMBL" id="AOJL01000017">
    <property type="protein sequence ID" value="ELZ49972.1"/>
    <property type="molecule type" value="Genomic_DNA"/>
</dbReference>
<evidence type="ECO:0000256" key="2">
    <source>
        <dbReference type="ARBA" id="ARBA00022679"/>
    </source>
</evidence>
<organism evidence="6 7">
    <name type="scientific">Halorubrum coriense DSM 10284</name>
    <dbReference type="NCBI Taxonomy" id="1227466"/>
    <lineage>
        <taxon>Archaea</taxon>
        <taxon>Methanobacteriati</taxon>
        <taxon>Methanobacteriota</taxon>
        <taxon>Stenosarchaea group</taxon>
        <taxon>Halobacteria</taxon>
        <taxon>Halobacteriales</taxon>
        <taxon>Haloferacaceae</taxon>
        <taxon>Halorubrum</taxon>
    </lineage>
</organism>
<keyword evidence="7" id="KW-1185">Reference proteome</keyword>
<name>M0ESU9_9EURY</name>
<dbReference type="GO" id="GO:0008168">
    <property type="term" value="F:methyltransferase activity"/>
    <property type="evidence" value="ECO:0007669"/>
    <property type="project" value="UniProtKB-KW"/>
</dbReference>
<dbReference type="RefSeq" id="WP_006112086.1">
    <property type="nucleotide sequence ID" value="NZ_AOJL01000017.1"/>
</dbReference>
<evidence type="ECO:0000313" key="7">
    <source>
        <dbReference type="Proteomes" id="UP000011509"/>
    </source>
</evidence>
<dbReference type="PATRIC" id="fig|1227466.3.peg.661"/>
<evidence type="ECO:0000256" key="3">
    <source>
        <dbReference type="ARBA" id="ARBA00022691"/>
    </source>
</evidence>
<feature type="region of interest" description="Disordered" evidence="4">
    <location>
        <begin position="170"/>
        <end position="234"/>
    </location>
</feature>
<feature type="compositionally biased region" description="Basic and acidic residues" evidence="4">
    <location>
        <begin position="203"/>
        <end position="217"/>
    </location>
</feature>
<feature type="region of interest" description="Disordered" evidence="4">
    <location>
        <begin position="1"/>
        <end position="24"/>
    </location>
</feature>
<dbReference type="Proteomes" id="UP000011509">
    <property type="component" value="Unassembled WGS sequence"/>
</dbReference>
<dbReference type="InterPro" id="IPR029063">
    <property type="entry name" value="SAM-dependent_MTases_sf"/>
</dbReference>
<dbReference type="OrthoDB" id="147504at2157"/>
<feature type="compositionally biased region" description="Polar residues" evidence="4">
    <location>
        <begin position="189"/>
        <end position="199"/>
    </location>
</feature>
<proteinExistence type="predicted"/>
<feature type="compositionally biased region" description="Basic and acidic residues" evidence="4">
    <location>
        <begin position="170"/>
        <end position="181"/>
    </location>
</feature>
<dbReference type="GO" id="GO:0032259">
    <property type="term" value="P:methylation"/>
    <property type="evidence" value="ECO:0007669"/>
    <property type="project" value="UniProtKB-KW"/>
</dbReference>
<dbReference type="PANTHER" id="PTHR43464">
    <property type="entry name" value="METHYLTRANSFERASE"/>
    <property type="match status" value="1"/>
</dbReference>
<evidence type="ECO:0000256" key="4">
    <source>
        <dbReference type="SAM" id="MobiDB-lite"/>
    </source>
</evidence>
<sequence length="234" mass="25337">MTDTDWDDRFASGEYPRAPEPSPVLRAYEPSLPDGRALDVAAGTGRNAVYLAARGYDVDALDASEVGLRVVRERAVERGVGDRVETVRGDVSTYGFPAETYAVITMSYFHALDRVADMIAALEPDGYLYVEGHLRSAEPSPSGPSDDRYRFAANELLRAGLGLSVRYYDETTTERPGDRRRAAARLLAQKSTGGRQSYPTRPDAPDRWPGDATDRPTADGSATGAESAADGRDA</sequence>
<dbReference type="STRING" id="1227466.C464_03297"/>
<evidence type="ECO:0000259" key="5">
    <source>
        <dbReference type="Pfam" id="PF13649"/>
    </source>
</evidence>